<dbReference type="RefSeq" id="WP_125424498.1">
    <property type="nucleotide sequence ID" value="NZ_RWIT01000026.1"/>
</dbReference>
<name>A0A3R9UZ04_9BACT</name>
<dbReference type="OrthoDB" id="9789181at2"/>
<keyword evidence="5" id="KW-1185">Reference proteome</keyword>
<dbReference type="AlphaFoldDB" id="A0A3R9UZ04"/>
<organism evidence="4 5">
    <name type="scientific">Hymenobacter rigui</name>
    <dbReference type="NCBI Taxonomy" id="334424"/>
    <lineage>
        <taxon>Bacteria</taxon>
        <taxon>Pseudomonadati</taxon>
        <taxon>Bacteroidota</taxon>
        <taxon>Cytophagia</taxon>
        <taxon>Cytophagales</taxon>
        <taxon>Hymenobacteraceae</taxon>
        <taxon>Hymenobacter</taxon>
    </lineage>
</organism>
<evidence type="ECO:0000256" key="2">
    <source>
        <dbReference type="PROSITE-ProRule" id="PRU00169"/>
    </source>
</evidence>
<dbReference type="PANTHER" id="PTHR43547:SF2">
    <property type="entry name" value="HYBRID SIGNAL TRANSDUCTION HISTIDINE KINASE C"/>
    <property type="match status" value="1"/>
</dbReference>
<dbReference type="InterPro" id="IPR011006">
    <property type="entry name" value="CheY-like_superfamily"/>
</dbReference>
<dbReference type="SUPFAM" id="SSF52172">
    <property type="entry name" value="CheY-like"/>
    <property type="match status" value="1"/>
</dbReference>
<evidence type="ECO:0000313" key="5">
    <source>
        <dbReference type="Proteomes" id="UP000273500"/>
    </source>
</evidence>
<dbReference type="CDD" id="cd17574">
    <property type="entry name" value="REC_OmpR"/>
    <property type="match status" value="1"/>
</dbReference>
<dbReference type="SMART" id="SM00448">
    <property type="entry name" value="REC"/>
    <property type="match status" value="1"/>
</dbReference>
<proteinExistence type="predicted"/>
<comment type="caution">
    <text evidence="4">The sequence shown here is derived from an EMBL/GenBank/DDBJ whole genome shotgun (WGS) entry which is preliminary data.</text>
</comment>
<feature type="modified residue" description="4-aspartylphosphate" evidence="2">
    <location>
        <position position="53"/>
    </location>
</feature>
<dbReference type="Pfam" id="PF00072">
    <property type="entry name" value="Response_reg"/>
    <property type="match status" value="1"/>
</dbReference>
<dbReference type="InterPro" id="IPR001789">
    <property type="entry name" value="Sig_transdc_resp-reg_receiver"/>
</dbReference>
<evidence type="ECO:0000313" key="4">
    <source>
        <dbReference type="EMBL" id="RSK43122.1"/>
    </source>
</evidence>
<dbReference type="EMBL" id="RWIT01000026">
    <property type="protein sequence ID" value="RSK43122.1"/>
    <property type="molecule type" value="Genomic_DNA"/>
</dbReference>
<dbReference type="PROSITE" id="PS50110">
    <property type="entry name" value="RESPONSE_REGULATORY"/>
    <property type="match status" value="1"/>
</dbReference>
<keyword evidence="1 2" id="KW-0597">Phosphoprotein</keyword>
<dbReference type="Gene3D" id="3.40.50.2300">
    <property type="match status" value="1"/>
</dbReference>
<sequence length="125" mass="14466">MKKTLLVVDDEQVIQLILQRYFTSQYTVVTKPNGLEALRWLQAGNFVDAIVADYNMPVMDGLAFIRQLRSSLLHQQIPLIMLSGKEETSNKIQCLRQGADDYMVKPFNPEELELRLQIMLRKVQI</sequence>
<accession>A0A3R9UZ04</accession>
<dbReference type="GO" id="GO:0000155">
    <property type="term" value="F:phosphorelay sensor kinase activity"/>
    <property type="evidence" value="ECO:0007669"/>
    <property type="project" value="TreeGrafter"/>
</dbReference>
<evidence type="ECO:0000256" key="1">
    <source>
        <dbReference type="ARBA" id="ARBA00022553"/>
    </source>
</evidence>
<reference evidence="4 5" key="1">
    <citation type="submission" date="2018-12" db="EMBL/GenBank/DDBJ databases">
        <authorList>
            <person name="Feng G."/>
            <person name="Zhu H."/>
        </authorList>
    </citation>
    <scope>NUCLEOTIDE SEQUENCE [LARGE SCALE GENOMIC DNA]</scope>
    <source>
        <strain evidence="4 5">KCTC 12533</strain>
    </source>
</reference>
<dbReference type="Proteomes" id="UP000273500">
    <property type="component" value="Unassembled WGS sequence"/>
</dbReference>
<feature type="domain" description="Response regulatory" evidence="3">
    <location>
        <begin position="4"/>
        <end position="120"/>
    </location>
</feature>
<gene>
    <name evidence="4" type="ORF">EI291_22275</name>
</gene>
<evidence type="ECO:0000259" key="3">
    <source>
        <dbReference type="PROSITE" id="PS50110"/>
    </source>
</evidence>
<protein>
    <submittedName>
        <fullName evidence="4">Response regulator</fullName>
    </submittedName>
</protein>
<dbReference type="PANTHER" id="PTHR43547">
    <property type="entry name" value="TWO-COMPONENT HISTIDINE KINASE"/>
    <property type="match status" value="1"/>
</dbReference>